<organism evidence="2">
    <name type="scientific">Agarophyton chilense</name>
    <name type="common">Red seaweed</name>
    <name type="synonym">Gracilaria chilensis</name>
    <dbReference type="NCBI Taxonomy" id="2510777"/>
    <lineage>
        <taxon>Eukaryota</taxon>
        <taxon>Rhodophyta</taxon>
        <taxon>Florideophyceae</taxon>
        <taxon>Rhodymeniophycidae</taxon>
        <taxon>Gracilariales</taxon>
        <taxon>Gracilariaceae</taxon>
        <taxon>Agarophyton</taxon>
    </lineage>
</organism>
<dbReference type="Pfam" id="PF07112">
    <property type="entry name" value="DUF1368"/>
    <property type="match status" value="1"/>
</dbReference>
<proteinExistence type="predicted"/>
<accession>O49026</accession>
<sequence>MNNNYINNEVYRISRDLSESKDFKKYILYKSNNLMSVSCSEDDWHYCLLVLQYVKPISSVKTITEILEFFLKRDRYRDKFDSNWGYLNTTIKKVISEASKANLIGSSYYLNTRELIQYNAINSPLSNYPIKSSCKVENVLKVFNFFSCFFLDTCKYSGLLTDHEIVITSSHNSVIKISMFGGLLNYFDLMIFMGILYNYKLFSSYSMSNIVNINFSSFDTLLHDNGSYRGKYINSLIKLSKVHLEGTYITMSSKSNHEVCEFSGSLLSFNRISMKSSTNVYIYLSEPILHMLQSMCNYSIVNWNSFVYLSDPKVRSVYFYFCLNVKLSRYFTVFSVDKILHDLYVSSCMDTSIRFRKSKIRKILMKIFDLQSSLIDFEFQLVFSSCKSKIINGIKVRRNKIALLN</sequence>
<evidence type="ECO:0000256" key="1">
    <source>
        <dbReference type="SAM" id="Phobius"/>
    </source>
</evidence>
<dbReference type="EMBL" id="AF034719">
    <property type="protein sequence ID" value="AAC04734.1"/>
    <property type="molecule type" value="Genomic_DNA"/>
</dbReference>
<keyword evidence="1" id="KW-0472">Membrane</keyword>
<keyword evidence="1" id="KW-1133">Transmembrane helix</keyword>
<keyword evidence="1" id="KW-0812">Transmembrane</keyword>
<dbReference type="InterPro" id="IPR010778">
    <property type="entry name" value="DUF1368"/>
</dbReference>
<keyword evidence="2" id="KW-0614">Plasmid</keyword>
<evidence type="ECO:0000313" key="2">
    <source>
        <dbReference type="EMBL" id="AAC04734.1"/>
    </source>
</evidence>
<feature type="transmembrane region" description="Helical" evidence="1">
    <location>
        <begin position="177"/>
        <end position="199"/>
    </location>
</feature>
<geneLocation type="plasmid" evidence="2">
    <name>Gch7220</name>
</geneLocation>
<protein>
    <submittedName>
        <fullName evidence="2">Uncharacterized protein</fullName>
    </submittedName>
</protein>
<dbReference type="AlphaFoldDB" id="O49026"/>
<reference evidence="2" key="1">
    <citation type="submission" date="1997-11" db="EMBL/GenBank/DDBJ databases">
        <title>Plasmids of the red algae Gracilaria and Gracilariopsis (Gracilariales): Molecular characterization and cellular localization.</title>
        <authorList>
            <person name="Goff L.J."/>
            <person name="Moon D.A."/>
        </authorList>
    </citation>
    <scope>NUCLEOTIDE SEQUENCE</scope>
    <source>
        <plasmid evidence="2">Gch7220</plasmid>
    </source>
</reference>
<name>O49026_AGACH</name>